<gene>
    <name evidence="3" type="ORF">PECUL_23A019232</name>
    <name evidence="2" type="ORF">PECUL_23A028935</name>
</gene>
<sequence>MAGQPETTMSQQIRSLEAILMVEKQKGSLTQLNHHLLTYKHVGFQAPAAKYSRDLLPSPSPSNTDNPADLHDTPAFQLPPREDRAEARHHTLGVHSPLSAHIMLDSLLTCHRFCRSGVG</sequence>
<dbReference type="EMBL" id="OW240913">
    <property type="protein sequence ID" value="CAH2246635.1"/>
    <property type="molecule type" value="Genomic_DNA"/>
</dbReference>
<evidence type="ECO:0000256" key="1">
    <source>
        <dbReference type="SAM" id="MobiDB-lite"/>
    </source>
</evidence>
<proteinExistence type="predicted"/>
<dbReference type="Proteomes" id="UP001295444">
    <property type="component" value="Chromosome 02"/>
</dbReference>
<reference evidence="2" key="1">
    <citation type="submission" date="2022-03" db="EMBL/GenBank/DDBJ databases">
        <authorList>
            <person name="Alioto T."/>
            <person name="Alioto T."/>
            <person name="Gomez Garrido J."/>
        </authorList>
    </citation>
    <scope>NUCLEOTIDE SEQUENCE</scope>
</reference>
<name>A0AAD1VQU6_PELCU</name>
<evidence type="ECO:0000313" key="3">
    <source>
        <dbReference type="EMBL" id="CAH2320963.1"/>
    </source>
</evidence>
<accession>A0AAD1VQU6</accession>
<organism evidence="2 4">
    <name type="scientific">Pelobates cultripes</name>
    <name type="common">Western spadefoot toad</name>
    <dbReference type="NCBI Taxonomy" id="61616"/>
    <lineage>
        <taxon>Eukaryota</taxon>
        <taxon>Metazoa</taxon>
        <taxon>Chordata</taxon>
        <taxon>Craniata</taxon>
        <taxon>Vertebrata</taxon>
        <taxon>Euteleostomi</taxon>
        <taxon>Amphibia</taxon>
        <taxon>Batrachia</taxon>
        <taxon>Anura</taxon>
        <taxon>Pelobatoidea</taxon>
        <taxon>Pelobatidae</taxon>
        <taxon>Pelobates</taxon>
    </lineage>
</organism>
<keyword evidence="4" id="KW-1185">Reference proteome</keyword>
<dbReference type="EMBL" id="OW240922">
    <property type="protein sequence ID" value="CAH2320963.1"/>
    <property type="molecule type" value="Genomic_DNA"/>
</dbReference>
<evidence type="ECO:0000313" key="4">
    <source>
        <dbReference type="Proteomes" id="UP001295444"/>
    </source>
</evidence>
<dbReference type="AlphaFoldDB" id="A0AAD1VQU6"/>
<protein>
    <submittedName>
        <fullName evidence="2">Uncharacterized protein</fullName>
    </submittedName>
</protein>
<dbReference type="Proteomes" id="UP001295444">
    <property type="component" value="Chromosome 11"/>
</dbReference>
<feature type="region of interest" description="Disordered" evidence="1">
    <location>
        <begin position="52"/>
        <end position="79"/>
    </location>
</feature>
<evidence type="ECO:0000313" key="2">
    <source>
        <dbReference type="EMBL" id="CAH2246635.1"/>
    </source>
</evidence>